<sequence length="291" mass="34336">MYYVVYGIFYLLSLLPLRVLYLLTDFCYAIIYYVAGYRKEVVMQNLAIAFPEKTLEERKRIAKQFYRNFTDFFAETIKIFSASDAFLHKHFVPDLRVFERLKAEGKKCQVHLGHNFNWELGYLACVSQINLRVLGVYMPLSSSVFERLFVKLRTRKGGTLLPATNMRNALLPYRNEPYALLLVADQSPPYPQNGIWVNFFGRPTPFVRGPENGARIGNLPVVFCHVKKIKRGHYKGYFDLAVENPGSLPKGELTKMYARFLEEKMREQPENWLWSHRRWKWDWKEEYGPIY</sequence>
<keyword evidence="7" id="KW-1133">Transmembrane helix</keyword>
<evidence type="ECO:0000313" key="9">
    <source>
        <dbReference type="Proteomes" id="UP000184048"/>
    </source>
</evidence>
<dbReference type="STRING" id="1121884.SAMN02745131_04020"/>
<dbReference type="EMBL" id="FQUU01000026">
    <property type="protein sequence ID" value="SHF97755.1"/>
    <property type="molecule type" value="Genomic_DNA"/>
</dbReference>
<evidence type="ECO:0000256" key="4">
    <source>
        <dbReference type="ARBA" id="ARBA00022679"/>
    </source>
</evidence>
<keyword evidence="2" id="KW-1003">Cell membrane</keyword>
<gene>
    <name evidence="8" type="ORF">SAMN02745131_04020</name>
</gene>
<dbReference type="InterPro" id="IPR004960">
    <property type="entry name" value="LipA_acyltrans"/>
</dbReference>
<reference evidence="8 9" key="1">
    <citation type="submission" date="2016-11" db="EMBL/GenBank/DDBJ databases">
        <authorList>
            <person name="Jaros S."/>
            <person name="Januszkiewicz K."/>
            <person name="Wedrychowicz H."/>
        </authorList>
    </citation>
    <scope>NUCLEOTIDE SEQUENCE [LARGE SCALE GENOMIC DNA]</scope>
    <source>
        <strain evidence="8 9">DSM 18119</strain>
    </source>
</reference>
<comment type="subcellular location">
    <subcellularLocation>
        <location evidence="1">Cell inner membrane</location>
    </subcellularLocation>
</comment>
<organism evidence="8 9">
    <name type="scientific">Flavisolibacter ginsengisoli DSM 18119</name>
    <dbReference type="NCBI Taxonomy" id="1121884"/>
    <lineage>
        <taxon>Bacteria</taxon>
        <taxon>Pseudomonadati</taxon>
        <taxon>Bacteroidota</taxon>
        <taxon>Chitinophagia</taxon>
        <taxon>Chitinophagales</taxon>
        <taxon>Chitinophagaceae</taxon>
        <taxon>Flavisolibacter</taxon>
    </lineage>
</organism>
<protein>
    <submittedName>
        <fullName evidence="8">KDO2-lipid IV(A) lauroyltransferase</fullName>
    </submittedName>
</protein>
<dbReference type="GO" id="GO:0009247">
    <property type="term" value="P:glycolipid biosynthetic process"/>
    <property type="evidence" value="ECO:0007669"/>
    <property type="project" value="UniProtKB-ARBA"/>
</dbReference>
<proteinExistence type="predicted"/>
<evidence type="ECO:0000256" key="2">
    <source>
        <dbReference type="ARBA" id="ARBA00022475"/>
    </source>
</evidence>
<dbReference type="PANTHER" id="PTHR30606">
    <property type="entry name" value="LIPID A BIOSYNTHESIS LAUROYL ACYLTRANSFERASE"/>
    <property type="match status" value="1"/>
</dbReference>
<evidence type="ECO:0000256" key="1">
    <source>
        <dbReference type="ARBA" id="ARBA00004533"/>
    </source>
</evidence>
<feature type="transmembrane region" description="Helical" evidence="7">
    <location>
        <begin position="6"/>
        <end position="35"/>
    </location>
</feature>
<dbReference type="PANTHER" id="PTHR30606:SF10">
    <property type="entry name" value="PHOSPHATIDYLINOSITOL MANNOSIDE ACYLTRANSFERASE"/>
    <property type="match status" value="1"/>
</dbReference>
<accession>A0A1M5G1W0</accession>
<dbReference type="CDD" id="cd07984">
    <property type="entry name" value="LPLAT_LABLAT-like"/>
    <property type="match status" value="1"/>
</dbReference>
<keyword evidence="5 7" id="KW-0472">Membrane</keyword>
<dbReference type="Pfam" id="PF03279">
    <property type="entry name" value="Lip_A_acyltrans"/>
    <property type="match status" value="1"/>
</dbReference>
<keyword evidence="9" id="KW-1185">Reference proteome</keyword>
<keyword evidence="3" id="KW-0997">Cell inner membrane</keyword>
<evidence type="ECO:0000256" key="3">
    <source>
        <dbReference type="ARBA" id="ARBA00022519"/>
    </source>
</evidence>
<name>A0A1M5G1W0_9BACT</name>
<evidence type="ECO:0000256" key="7">
    <source>
        <dbReference type="SAM" id="Phobius"/>
    </source>
</evidence>
<dbReference type="AlphaFoldDB" id="A0A1M5G1W0"/>
<keyword evidence="6" id="KW-0012">Acyltransferase</keyword>
<dbReference type="GO" id="GO:0016746">
    <property type="term" value="F:acyltransferase activity"/>
    <property type="evidence" value="ECO:0007669"/>
    <property type="project" value="UniProtKB-KW"/>
</dbReference>
<dbReference type="Proteomes" id="UP000184048">
    <property type="component" value="Unassembled WGS sequence"/>
</dbReference>
<keyword evidence="7" id="KW-0812">Transmembrane</keyword>
<dbReference type="OrthoDB" id="9801955at2"/>
<keyword evidence="4 8" id="KW-0808">Transferase</keyword>
<dbReference type="GO" id="GO:0005886">
    <property type="term" value="C:plasma membrane"/>
    <property type="evidence" value="ECO:0007669"/>
    <property type="project" value="UniProtKB-SubCell"/>
</dbReference>
<evidence type="ECO:0000256" key="5">
    <source>
        <dbReference type="ARBA" id="ARBA00023136"/>
    </source>
</evidence>
<evidence type="ECO:0000313" key="8">
    <source>
        <dbReference type="EMBL" id="SHF97755.1"/>
    </source>
</evidence>
<evidence type="ECO:0000256" key="6">
    <source>
        <dbReference type="ARBA" id="ARBA00023315"/>
    </source>
</evidence>